<gene>
    <name evidence="1" type="ORF">WJU16_25745</name>
</gene>
<dbReference type="RefSeq" id="WP_341836225.1">
    <property type="nucleotide sequence ID" value="NZ_CP149822.1"/>
</dbReference>
<keyword evidence="2" id="KW-1185">Reference proteome</keyword>
<sequence>MHYWSFLFFIHTHLTYPPQTVVNDDQLRLQVHSLEKHTGMIPCTIFNGYNQPVRIIPLEGGNRNGVYTIRLRTLPEGDYALQCGEYQIHFRLSRP</sequence>
<organism evidence="1 2">
    <name type="scientific">Chitinophaga pollutisoli</name>
    <dbReference type="NCBI Taxonomy" id="3133966"/>
    <lineage>
        <taxon>Bacteria</taxon>
        <taxon>Pseudomonadati</taxon>
        <taxon>Bacteroidota</taxon>
        <taxon>Chitinophagia</taxon>
        <taxon>Chitinophagales</taxon>
        <taxon>Chitinophagaceae</taxon>
        <taxon>Chitinophaga</taxon>
    </lineage>
</organism>
<protein>
    <submittedName>
        <fullName evidence="1">Uncharacterized protein</fullName>
    </submittedName>
</protein>
<accession>A0ABZ2YPD8</accession>
<dbReference type="Proteomes" id="UP001485459">
    <property type="component" value="Chromosome"/>
</dbReference>
<proteinExistence type="predicted"/>
<name>A0ABZ2YPD8_9BACT</name>
<reference evidence="2" key="1">
    <citation type="submission" date="2024-03" db="EMBL/GenBank/DDBJ databases">
        <title>Chitinophaga horti sp. nov., isolated from garden soil.</title>
        <authorList>
            <person name="Lee D.S."/>
            <person name="Han D.M."/>
            <person name="Baek J.H."/>
            <person name="Choi D.G."/>
            <person name="Jeon J.H."/>
            <person name="Jeon C.O."/>
        </authorList>
    </citation>
    <scope>NUCLEOTIDE SEQUENCE [LARGE SCALE GENOMIC DNA]</scope>
    <source>
        <strain evidence="2">GPA1</strain>
    </source>
</reference>
<dbReference type="EMBL" id="CP149822">
    <property type="protein sequence ID" value="WZN41373.1"/>
    <property type="molecule type" value="Genomic_DNA"/>
</dbReference>
<evidence type="ECO:0000313" key="1">
    <source>
        <dbReference type="EMBL" id="WZN41373.1"/>
    </source>
</evidence>
<evidence type="ECO:0000313" key="2">
    <source>
        <dbReference type="Proteomes" id="UP001485459"/>
    </source>
</evidence>